<dbReference type="PANTHER" id="PTHR37815">
    <property type="entry name" value="UPF0397 PROTEIN BC_2624-RELATED"/>
    <property type="match status" value="1"/>
</dbReference>
<sequence length="211" mass="22781">MNIAKVDKKLKNDETSKKNHFRGYFLPNNVVCISIIGIFGALICVLTMVIPIPIPATQGYINIGDAAVMISGLLFGPLIGGLSGGIGSALADIFLGYGIYAPATLIIKGLEGFFVGIIANPKKMKSDYRDILAVLIGGSTMVIGYFLYEIILWGFEAALIESILNGSIQFGLGAFLSLFFAFTARKTIVDSLPNVFRKIFVFELPETDLKS</sequence>
<feature type="transmembrane region" description="Helical" evidence="1">
    <location>
        <begin position="97"/>
        <end position="119"/>
    </location>
</feature>
<keyword evidence="1" id="KW-1133">Transmembrane helix</keyword>
<dbReference type="PANTHER" id="PTHR37815:SF3">
    <property type="entry name" value="UPF0397 PROTEIN SPR0429"/>
    <property type="match status" value="1"/>
</dbReference>
<dbReference type="EMBL" id="LAZR01002624">
    <property type="protein sequence ID" value="KKN27586.1"/>
    <property type="molecule type" value="Genomic_DNA"/>
</dbReference>
<feature type="transmembrane region" description="Helical" evidence="1">
    <location>
        <begin position="33"/>
        <end position="54"/>
    </location>
</feature>
<organism evidence="2">
    <name type="scientific">marine sediment metagenome</name>
    <dbReference type="NCBI Taxonomy" id="412755"/>
    <lineage>
        <taxon>unclassified sequences</taxon>
        <taxon>metagenomes</taxon>
        <taxon>ecological metagenomes</taxon>
    </lineage>
</organism>
<dbReference type="AlphaFoldDB" id="A0A0F9RRG1"/>
<dbReference type="Gene3D" id="1.10.1760.20">
    <property type="match status" value="1"/>
</dbReference>
<feature type="transmembrane region" description="Helical" evidence="1">
    <location>
        <begin position="163"/>
        <end position="182"/>
    </location>
</feature>
<keyword evidence="1" id="KW-0472">Membrane</keyword>
<reference evidence="2" key="1">
    <citation type="journal article" date="2015" name="Nature">
        <title>Complex archaea that bridge the gap between prokaryotes and eukaryotes.</title>
        <authorList>
            <person name="Spang A."/>
            <person name="Saw J.H."/>
            <person name="Jorgensen S.L."/>
            <person name="Zaremba-Niedzwiedzka K."/>
            <person name="Martijn J."/>
            <person name="Lind A.E."/>
            <person name="van Eijk R."/>
            <person name="Schleper C."/>
            <person name="Guy L."/>
            <person name="Ettema T.J."/>
        </authorList>
    </citation>
    <scope>NUCLEOTIDE SEQUENCE</scope>
</reference>
<comment type="caution">
    <text evidence="2">The sequence shown here is derived from an EMBL/GenBank/DDBJ whole genome shotgun (WGS) entry which is preliminary data.</text>
</comment>
<evidence type="ECO:0000313" key="2">
    <source>
        <dbReference type="EMBL" id="KKN27586.1"/>
    </source>
</evidence>
<proteinExistence type="predicted"/>
<evidence type="ECO:0000256" key="1">
    <source>
        <dbReference type="SAM" id="Phobius"/>
    </source>
</evidence>
<gene>
    <name evidence="2" type="ORF">LCGC14_0863230</name>
</gene>
<dbReference type="Pfam" id="PF07155">
    <property type="entry name" value="ECF-ribofla_trS"/>
    <property type="match status" value="1"/>
</dbReference>
<evidence type="ECO:0008006" key="3">
    <source>
        <dbReference type="Google" id="ProtNLM"/>
    </source>
</evidence>
<dbReference type="GO" id="GO:0016020">
    <property type="term" value="C:membrane"/>
    <property type="evidence" value="ECO:0007669"/>
    <property type="project" value="InterPro"/>
</dbReference>
<accession>A0A0F9RRG1</accession>
<feature type="transmembrane region" description="Helical" evidence="1">
    <location>
        <begin position="66"/>
        <end position="91"/>
    </location>
</feature>
<feature type="transmembrane region" description="Helical" evidence="1">
    <location>
        <begin position="131"/>
        <end position="151"/>
    </location>
</feature>
<keyword evidence="1" id="KW-0812">Transmembrane</keyword>
<name>A0A0F9RRG1_9ZZZZ</name>
<dbReference type="InterPro" id="IPR009825">
    <property type="entry name" value="ECF_substrate-spec-like"/>
</dbReference>
<protein>
    <recommendedName>
        <fullName evidence="3">ECF transporter S component</fullName>
    </recommendedName>
</protein>